<organism evidence="2 3">
    <name type="scientific">Novosphingobium album</name>
    <name type="common">ex Liu et al. 2023</name>
    <dbReference type="NCBI Taxonomy" id="3031130"/>
    <lineage>
        <taxon>Bacteria</taxon>
        <taxon>Pseudomonadati</taxon>
        <taxon>Pseudomonadota</taxon>
        <taxon>Alphaproteobacteria</taxon>
        <taxon>Sphingomonadales</taxon>
        <taxon>Sphingomonadaceae</taxon>
        <taxon>Novosphingobium</taxon>
    </lineage>
</organism>
<keyword evidence="3" id="KW-1185">Reference proteome</keyword>
<protein>
    <recommendedName>
        <fullName evidence="4">Periplasmic heavy metal sensor</fullName>
    </recommendedName>
</protein>
<comment type="caution">
    <text evidence="2">The sequence shown here is derived from an EMBL/GenBank/DDBJ whole genome shotgun (WGS) entry which is preliminary data.</text>
</comment>
<sequence>MSESQPGKAATQGPALLMGFAAGTFATVAGLGFGAFLPTDPGDPARVGSPAPRALPAHADETLLHLEIGAALLATAIDSGQIERADIAAGLDGLGALFDDANPALPADVSESVKARLDAMRANMDALDPAAAAREARMLHVLLKARRAMGGPS</sequence>
<accession>A0ABT5WVQ4</accession>
<keyword evidence="1" id="KW-0472">Membrane</keyword>
<dbReference type="Proteomes" id="UP001216253">
    <property type="component" value="Unassembled WGS sequence"/>
</dbReference>
<dbReference type="EMBL" id="JARESE010000070">
    <property type="protein sequence ID" value="MDE8653967.1"/>
    <property type="molecule type" value="Genomic_DNA"/>
</dbReference>
<keyword evidence="1" id="KW-0812">Transmembrane</keyword>
<keyword evidence="1" id="KW-1133">Transmembrane helix</keyword>
<feature type="transmembrane region" description="Helical" evidence="1">
    <location>
        <begin position="15"/>
        <end position="37"/>
    </location>
</feature>
<evidence type="ECO:0000313" key="2">
    <source>
        <dbReference type="EMBL" id="MDE8653967.1"/>
    </source>
</evidence>
<proteinExistence type="predicted"/>
<dbReference type="RefSeq" id="WP_275230086.1">
    <property type="nucleotide sequence ID" value="NZ_JARESE010000070.1"/>
</dbReference>
<evidence type="ECO:0000313" key="3">
    <source>
        <dbReference type="Proteomes" id="UP001216253"/>
    </source>
</evidence>
<name>A0ABT5WVQ4_9SPHN</name>
<gene>
    <name evidence="2" type="ORF">PYV00_19940</name>
</gene>
<evidence type="ECO:0000256" key="1">
    <source>
        <dbReference type="SAM" id="Phobius"/>
    </source>
</evidence>
<reference evidence="2 3" key="1">
    <citation type="submission" date="2023-03" db="EMBL/GenBank/DDBJ databases">
        <title>NovoSphingobium album sp. nov. isolated from polycyclic aromatic hydrocarbons- and heavy-metal polluted soil.</title>
        <authorList>
            <person name="Liu Z."/>
            <person name="Wang K."/>
        </authorList>
    </citation>
    <scope>NUCLEOTIDE SEQUENCE [LARGE SCALE GENOMIC DNA]</scope>
    <source>
        <strain evidence="2 3">H3SJ31-1</strain>
    </source>
</reference>
<evidence type="ECO:0008006" key="4">
    <source>
        <dbReference type="Google" id="ProtNLM"/>
    </source>
</evidence>